<evidence type="ECO:0000256" key="2">
    <source>
        <dbReference type="SAM" id="MobiDB-lite"/>
    </source>
</evidence>
<protein>
    <submittedName>
        <fullName evidence="3">LAQU0S10e03114g1_1</fullName>
    </submittedName>
</protein>
<evidence type="ECO:0000256" key="1">
    <source>
        <dbReference type="ARBA" id="ARBA00022786"/>
    </source>
</evidence>
<dbReference type="GO" id="GO:0005680">
    <property type="term" value="C:anaphase-promoting complex"/>
    <property type="evidence" value="ECO:0007669"/>
    <property type="project" value="InterPro"/>
</dbReference>
<dbReference type="OrthoDB" id="4056532at2759"/>
<sequence length="101" mass="11277">MIRREPTVISLSPEDLAELEEELEEFKLQREIKAQQRNLQRSATVLAESDLLETEAPIRSGVAHESPLQKPAGQQAPYRPPSQSVNAGPNAPRSNPFFSQQ</sequence>
<feature type="region of interest" description="Disordered" evidence="2">
    <location>
        <begin position="57"/>
        <end position="101"/>
    </location>
</feature>
<dbReference type="GO" id="GO:0031145">
    <property type="term" value="P:anaphase-promoting complex-dependent catabolic process"/>
    <property type="evidence" value="ECO:0007669"/>
    <property type="project" value="InterPro"/>
</dbReference>
<feature type="compositionally biased region" description="Polar residues" evidence="2">
    <location>
        <begin position="81"/>
        <end position="101"/>
    </location>
</feature>
<gene>
    <name evidence="3" type="ORF">LAQU0_S10e03114g</name>
</gene>
<proteinExistence type="predicted"/>
<dbReference type="EMBL" id="LN890547">
    <property type="protein sequence ID" value="CUS23556.1"/>
    <property type="molecule type" value="Genomic_DNA"/>
</dbReference>
<dbReference type="Proteomes" id="UP000236544">
    <property type="component" value="Unassembled WGS sequence"/>
</dbReference>
<keyword evidence="1" id="KW-0833">Ubl conjugation pathway</keyword>
<reference evidence="4" key="1">
    <citation type="submission" date="2015-10" db="EMBL/GenBank/DDBJ databases">
        <authorList>
            <person name="Devillers H."/>
        </authorList>
    </citation>
    <scope>NUCLEOTIDE SEQUENCE [LARGE SCALE GENOMIC DNA]</scope>
</reference>
<evidence type="ECO:0000313" key="4">
    <source>
        <dbReference type="Proteomes" id="UP000236544"/>
    </source>
</evidence>
<dbReference type="Pfam" id="PF10471">
    <property type="entry name" value="ANAPC_CDC26"/>
    <property type="match status" value="1"/>
</dbReference>
<organism evidence="3 4">
    <name type="scientific">Lachancea quebecensis</name>
    <dbReference type="NCBI Taxonomy" id="1654605"/>
    <lineage>
        <taxon>Eukaryota</taxon>
        <taxon>Fungi</taxon>
        <taxon>Dikarya</taxon>
        <taxon>Ascomycota</taxon>
        <taxon>Saccharomycotina</taxon>
        <taxon>Saccharomycetes</taxon>
        <taxon>Saccharomycetales</taxon>
        <taxon>Saccharomycetaceae</taxon>
        <taxon>Lachancea</taxon>
    </lineage>
</organism>
<evidence type="ECO:0000313" key="3">
    <source>
        <dbReference type="EMBL" id="CUS23556.1"/>
    </source>
</evidence>
<dbReference type="InterPro" id="IPR018860">
    <property type="entry name" value="APC_suCDC26"/>
</dbReference>
<dbReference type="AlphaFoldDB" id="A0A0N7MLY1"/>
<keyword evidence="4" id="KW-1185">Reference proteome</keyword>
<accession>A0A0N7MLY1</accession>
<name>A0A0N7MLY1_9SACH</name>